<keyword evidence="1" id="KW-0812">Transmembrane</keyword>
<name>A0A6C0KEM1_9ZZZZ</name>
<evidence type="ECO:0000313" key="2">
    <source>
        <dbReference type="EMBL" id="QHU16079.1"/>
    </source>
</evidence>
<keyword evidence="1" id="KW-0472">Membrane</keyword>
<feature type="transmembrane region" description="Helical" evidence="1">
    <location>
        <begin position="15"/>
        <end position="35"/>
    </location>
</feature>
<proteinExistence type="predicted"/>
<evidence type="ECO:0000256" key="1">
    <source>
        <dbReference type="SAM" id="Phobius"/>
    </source>
</evidence>
<protein>
    <recommendedName>
        <fullName evidence="3">VanZ-like domain-containing protein</fullName>
    </recommendedName>
</protein>
<keyword evidence="1" id="KW-1133">Transmembrane helix</keyword>
<sequence>MNNIMGRHMFDQYTYLHFATGIIVYFFGISFNNWLLLHTLFEIIENTAFGISFINTYFTFWPGGKPKPDYIINIFGDTLGALFGWISACYLDNIGNKYGWYKQHIN</sequence>
<evidence type="ECO:0008006" key="3">
    <source>
        <dbReference type="Google" id="ProtNLM"/>
    </source>
</evidence>
<organism evidence="2">
    <name type="scientific">viral metagenome</name>
    <dbReference type="NCBI Taxonomy" id="1070528"/>
    <lineage>
        <taxon>unclassified sequences</taxon>
        <taxon>metagenomes</taxon>
        <taxon>organismal metagenomes</taxon>
    </lineage>
</organism>
<feature type="transmembrane region" description="Helical" evidence="1">
    <location>
        <begin position="47"/>
        <end position="64"/>
    </location>
</feature>
<reference evidence="2" key="1">
    <citation type="journal article" date="2020" name="Nature">
        <title>Giant virus diversity and host interactions through global metagenomics.</title>
        <authorList>
            <person name="Schulz F."/>
            <person name="Roux S."/>
            <person name="Paez-Espino D."/>
            <person name="Jungbluth S."/>
            <person name="Walsh D.A."/>
            <person name="Denef V.J."/>
            <person name="McMahon K.D."/>
            <person name="Konstantinidis K.T."/>
            <person name="Eloe-Fadrosh E.A."/>
            <person name="Kyrpides N.C."/>
            <person name="Woyke T."/>
        </authorList>
    </citation>
    <scope>NUCLEOTIDE SEQUENCE</scope>
    <source>
        <strain evidence="2">GVMAG-S-3300011013-78</strain>
    </source>
</reference>
<dbReference type="EMBL" id="MN740876">
    <property type="protein sequence ID" value="QHU16079.1"/>
    <property type="molecule type" value="Genomic_DNA"/>
</dbReference>
<feature type="transmembrane region" description="Helical" evidence="1">
    <location>
        <begin position="70"/>
        <end position="91"/>
    </location>
</feature>
<accession>A0A6C0KEM1</accession>
<dbReference type="AlphaFoldDB" id="A0A6C0KEM1"/>